<dbReference type="AlphaFoldDB" id="B4VIX3"/>
<dbReference type="Pfam" id="PF05014">
    <property type="entry name" value="Nuc_deoxyrib_tr"/>
    <property type="match status" value="1"/>
</dbReference>
<dbReference type="STRING" id="118168.MC7420_7636"/>
<dbReference type="HOGENOM" id="CLU_1632647_0_0_3"/>
<keyword evidence="2" id="KW-1185">Reference proteome</keyword>
<sequence>MNQTQAHIYISGALTGVENPLKLKAFYEAIGALCETMEFQVYVPHLKTDPINNPDVSARQVFETDKRQVSSSDLVIAYLGCPSFGVGMELAYAEIHNIPLILLYEKDKTISRFPRGIPTVIAEIKFSSDEDALARLQKILEQWSTENPTQPLSLPID</sequence>
<dbReference type="SUPFAM" id="SSF52309">
    <property type="entry name" value="N-(deoxy)ribosyltransferase-like"/>
    <property type="match status" value="1"/>
</dbReference>
<dbReference type="RefSeq" id="WP_006098334.1">
    <property type="nucleotide sequence ID" value="NZ_DS989842.1"/>
</dbReference>
<protein>
    <recommendedName>
        <fullName evidence="3">Nucleoside 2-deoxyribosyltransferase superfamily</fullName>
    </recommendedName>
</protein>
<dbReference type="Gene3D" id="3.40.50.450">
    <property type="match status" value="1"/>
</dbReference>
<dbReference type="EMBL" id="DS989842">
    <property type="protein sequence ID" value="EDX77898.1"/>
    <property type="molecule type" value="Genomic_DNA"/>
</dbReference>
<name>B4VIX3_9CYAN</name>
<accession>B4VIX3</accession>
<evidence type="ECO:0000313" key="2">
    <source>
        <dbReference type="Proteomes" id="UP000003835"/>
    </source>
</evidence>
<proteinExistence type="predicted"/>
<dbReference type="InterPro" id="IPR007710">
    <property type="entry name" value="Nucleoside_deoxyribTrfase"/>
</dbReference>
<evidence type="ECO:0000313" key="1">
    <source>
        <dbReference type="EMBL" id="EDX77898.1"/>
    </source>
</evidence>
<dbReference type="eggNOG" id="COG1476">
    <property type="taxonomic scope" value="Bacteria"/>
</dbReference>
<evidence type="ECO:0008006" key="3">
    <source>
        <dbReference type="Google" id="ProtNLM"/>
    </source>
</evidence>
<dbReference type="OrthoDB" id="9811273at2"/>
<organism evidence="1 2">
    <name type="scientific">Coleofasciculus chthonoplastes PCC 7420</name>
    <dbReference type="NCBI Taxonomy" id="118168"/>
    <lineage>
        <taxon>Bacteria</taxon>
        <taxon>Bacillati</taxon>
        <taxon>Cyanobacteriota</taxon>
        <taxon>Cyanophyceae</taxon>
        <taxon>Coleofasciculales</taxon>
        <taxon>Coleofasciculaceae</taxon>
        <taxon>Coleofasciculus</taxon>
    </lineage>
</organism>
<gene>
    <name evidence="1" type="ORF">MC7420_7636</name>
</gene>
<dbReference type="Proteomes" id="UP000003835">
    <property type="component" value="Unassembled WGS sequence"/>
</dbReference>
<reference evidence="1 2" key="1">
    <citation type="submission" date="2008-07" db="EMBL/GenBank/DDBJ databases">
        <authorList>
            <person name="Tandeau de Marsac N."/>
            <person name="Ferriera S."/>
            <person name="Johnson J."/>
            <person name="Kravitz S."/>
            <person name="Beeson K."/>
            <person name="Sutton G."/>
            <person name="Rogers Y.-H."/>
            <person name="Friedman R."/>
            <person name="Frazier M."/>
            <person name="Venter J.C."/>
        </authorList>
    </citation>
    <scope>NUCLEOTIDE SEQUENCE [LARGE SCALE GENOMIC DNA]</scope>
    <source>
        <strain evidence="1 2">PCC 7420</strain>
    </source>
</reference>